<feature type="transmembrane region" description="Helical" evidence="1">
    <location>
        <begin position="12"/>
        <end position="35"/>
    </location>
</feature>
<name>A0ABY6ZM92_9BACL</name>
<feature type="transmembrane region" description="Helical" evidence="1">
    <location>
        <begin position="55"/>
        <end position="73"/>
    </location>
</feature>
<evidence type="ECO:0000256" key="1">
    <source>
        <dbReference type="SAM" id="Phobius"/>
    </source>
</evidence>
<reference evidence="2" key="1">
    <citation type="submission" date="2022-08" db="EMBL/GenBank/DDBJ databases">
        <title>Alicyclobacillus fastidiosus DSM 17978, complete genome.</title>
        <authorList>
            <person name="Wang Q."/>
            <person name="Cai R."/>
            <person name="Wang Z."/>
        </authorList>
    </citation>
    <scope>NUCLEOTIDE SEQUENCE</scope>
    <source>
        <strain evidence="2">DSM 17978</strain>
    </source>
</reference>
<evidence type="ECO:0000313" key="2">
    <source>
        <dbReference type="EMBL" id="WAH44048.1"/>
    </source>
</evidence>
<proteinExistence type="predicted"/>
<sequence>MPSTISRSDYTFIGAFIFGMGLIGMLDGIVFHQILQWHSTYMLTNRFNQIVSDGLLHLITTGLMVTGAILLWTDPATDKRLSNPRFLSGLFFGAGTFNFMEGVIDHHLLQIHHVRHGHPYQTQYDLAFDLFAILLLFIGGVLYRMAQKIR</sequence>
<dbReference type="InterPro" id="IPR018719">
    <property type="entry name" value="DUF2243_membrane"/>
</dbReference>
<protein>
    <submittedName>
        <fullName evidence="2">DUF2243 domain-containing protein</fullName>
    </submittedName>
</protein>
<organism evidence="2 3">
    <name type="scientific">Alicyclobacillus fastidiosus</name>
    <dbReference type="NCBI Taxonomy" id="392011"/>
    <lineage>
        <taxon>Bacteria</taxon>
        <taxon>Bacillati</taxon>
        <taxon>Bacillota</taxon>
        <taxon>Bacilli</taxon>
        <taxon>Bacillales</taxon>
        <taxon>Alicyclobacillaceae</taxon>
        <taxon>Alicyclobacillus</taxon>
    </lineage>
</organism>
<dbReference type="Pfam" id="PF10002">
    <property type="entry name" value="DUF2243"/>
    <property type="match status" value="1"/>
</dbReference>
<dbReference type="Proteomes" id="UP001164761">
    <property type="component" value="Chromosome"/>
</dbReference>
<accession>A0ABY6ZM92</accession>
<dbReference type="RefSeq" id="WP_268007948.1">
    <property type="nucleotide sequence ID" value="NZ_CP104067.1"/>
</dbReference>
<feature type="transmembrane region" description="Helical" evidence="1">
    <location>
        <begin position="85"/>
        <end position="104"/>
    </location>
</feature>
<keyword evidence="3" id="KW-1185">Reference proteome</keyword>
<keyword evidence="1" id="KW-1133">Transmembrane helix</keyword>
<keyword evidence="1" id="KW-0812">Transmembrane</keyword>
<keyword evidence="1" id="KW-0472">Membrane</keyword>
<feature type="transmembrane region" description="Helical" evidence="1">
    <location>
        <begin position="124"/>
        <end position="143"/>
    </location>
</feature>
<gene>
    <name evidence="2" type="ORF">NZD89_12095</name>
</gene>
<dbReference type="EMBL" id="CP104067">
    <property type="protein sequence ID" value="WAH44048.1"/>
    <property type="molecule type" value="Genomic_DNA"/>
</dbReference>
<evidence type="ECO:0000313" key="3">
    <source>
        <dbReference type="Proteomes" id="UP001164761"/>
    </source>
</evidence>